<dbReference type="GO" id="GO:0007020">
    <property type="term" value="P:microtubule nucleation"/>
    <property type="evidence" value="ECO:0007669"/>
    <property type="project" value="InterPro"/>
</dbReference>
<comment type="caution">
    <text evidence="9">The sequence shown here is derived from an EMBL/GenBank/DDBJ whole genome shotgun (WGS) entry which is preliminary data.</text>
</comment>
<dbReference type="InterPro" id="IPR042241">
    <property type="entry name" value="GCP_C_sf"/>
</dbReference>
<dbReference type="InterPro" id="IPR059169">
    <property type="entry name" value="GCP5_N_ext"/>
</dbReference>
<dbReference type="GO" id="GO:0031122">
    <property type="term" value="P:cytoplasmic microtubule organization"/>
    <property type="evidence" value="ECO:0007669"/>
    <property type="project" value="TreeGrafter"/>
</dbReference>
<gene>
    <name evidence="9" type="ORF">PPNO1_LOCUS219</name>
</gene>
<accession>A0A9P1GU92</accession>
<dbReference type="GO" id="GO:0005816">
    <property type="term" value="C:spindle pole body"/>
    <property type="evidence" value="ECO:0007669"/>
    <property type="project" value="UniProtKB-ARBA"/>
</dbReference>
<organism evidence="9 10">
    <name type="scientific">Parascedosporium putredinis</name>
    <dbReference type="NCBI Taxonomy" id="1442378"/>
    <lineage>
        <taxon>Eukaryota</taxon>
        <taxon>Fungi</taxon>
        <taxon>Dikarya</taxon>
        <taxon>Ascomycota</taxon>
        <taxon>Pezizomycotina</taxon>
        <taxon>Sordariomycetes</taxon>
        <taxon>Hypocreomycetidae</taxon>
        <taxon>Microascales</taxon>
        <taxon>Microascaceae</taxon>
        <taxon>Parascedosporium</taxon>
    </lineage>
</organism>
<dbReference type="GO" id="GO:0005874">
    <property type="term" value="C:microtubule"/>
    <property type="evidence" value="ECO:0007669"/>
    <property type="project" value="UniProtKB-KW"/>
</dbReference>
<dbReference type="GO" id="GO:0000930">
    <property type="term" value="C:gamma-tubulin complex"/>
    <property type="evidence" value="ECO:0007669"/>
    <property type="project" value="TreeGrafter"/>
</dbReference>
<feature type="region of interest" description="Disordered" evidence="6">
    <location>
        <begin position="139"/>
        <end position="179"/>
    </location>
</feature>
<dbReference type="GO" id="GO:0000278">
    <property type="term" value="P:mitotic cell cycle"/>
    <property type="evidence" value="ECO:0007669"/>
    <property type="project" value="TreeGrafter"/>
</dbReference>
<evidence type="ECO:0000313" key="9">
    <source>
        <dbReference type="EMBL" id="CAI4210416.1"/>
    </source>
</evidence>
<reference evidence="9" key="1">
    <citation type="submission" date="2022-11" db="EMBL/GenBank/DDBJ databases">
        <authorList>
            <person name="Scott C."/>
            <person name="Bruce N."/>
        </authorList>
    </citation>
    <scope>NUCLEOTIDE SEQUENCE</scope>
</reference>
<dbReference type="InterPro" id="IPR040457">
    <property type="entry name" value="GCP_C"/>
</dbReference>
<evidence type="ECO:0000256" key="5">
    <source>
        <dbReference type="RuleBase" id="RU363050"/>
    </source>
</evidence>
<dbReference type="Proteomes" id="UP000838763">
    <property type="component" value="Unassembled WGS sequence"/>
</dbReference>
<dbReference type="EMBL" id="CALLCH030000001">
    <property type="protein sequence ID" value="CAI4210416.1"/>
    <property type="molecule type" value="Genomic_DNA"/>
</dbReference>
<dbReference type="Pfam" id="PF04130">
    <property type="entry name" value="GCP_C_terminal"/>
    <property type="match status" value="1"/>
</dbReference>
<dbReference type="CDD" id="cd22572">
    <property type="entry name" value="GCP5_NTD"/>
    <property type="match status" value="1"/>
</dbReference>
<evidence type="ECO:0000256" key="1">
    <source>
        <dbReference type="ARBA" id="ARBA00010337"/>
    </source>
</evidence>
<evidence type="ECO:0000259" key="8">
    <source>
        <dbReference type="Pfam" id="PF14609"/>
    </source>
</evidence>
<dbReference type="PANTHER" id="PTHR19302">
    <property type="entry name" value="GAMMA TUBULIN COMPLEX PROTEIN"/>
    <property type="match status" value="1"/>
</dbReference>
<dbReference type="GO" id="GO:0051321">
    <property type="term" value="P:meiotic cell cycle"/>
    <property type="evidence" value="ECO:0007669"/>
    <property type="project" value="TreeGrafter"/>
</dbReference>
<dbReference type="Pfam" id="PF14609">
    <property type="entry name" value="GCP5-Mod21_N"/>
    <property type="match status" value="1"/>
</dbReference>
<evidence type="ECO:0000313" key="10">
    <source>
        <dbReference type="Proteomes" id="UP000838763"/>
    </source>
</evidence>
<feature type="domain" description="Gamma-Tubulin ring complex non-core subunit mod21 N-terminal" evidence="8">
    <location>
        <begin position="48"/>
        <end position="138"/>
    </location>
</feature>
<feature type="compositionally biased region" description="Low complexity" evidence="6">
    <location>
        <begin position="146"/>
        <end position="157"/>
    </location>
</feature>
<keyword evidence="10" id="KW-1185">Reference proteome</keyword>
<name>A0A9P1GU92_9PEZI</name>
<dbReference type="GO" id="GO:0051011">
    <property type="term" value="F:microtubule minus-end binding"/>
    <property type="evidence" value="ECO:0007669"/>
    <property type="project" value="TreeGrafter"/>
</dbReference>
<dbReference type="OrthoDB" id="66546at2759"/>
<dbReference type="InterPro" id="IPR007259">
    <property type="entry name" value="GCP"/>
</dbReference>
<evidence type="ECO:0000256" key="2">
    <source>
        <dbReference type="ARBA" id="ARBA00022490"/>
    </source>
</evidence>
<evidence type="ECO:0000256" key="4">
    <source>
        <dbReference type="ARBA" id="ARBA00023212"/>
    </source>
</evidence>
<dbReference type="GO" id="GO:0051225">
    <property type="term" value="P:spindle assembly"/>
    <property type="evidence" value="ECO:0007669"/>
    <property type="project" value="TreeGrafter"/>
</dbReference>
<keyword evidence="4 5" id="KW-0206">Cytoskeleton</keyword>
<comment type="subcellular location">
    <subcellularLocation>
        <location evidence="5">Cytoplasm</location>
        <location evidence="5">Cytoskeleton</location>
        <location evidence="5">Microtubule organizing center</location>
    </subcellularLocation>
</comment>
<evidence type="ECO:0000259" key="7">
    <source>
        <dbReference type="Pfam" id="PF04130"/>
    </source>
</evidence>
<dbReference type="GO" id="GO:0043015">
    <property type="term" value="F:gamma-tubulin binding"/>
    <property type="evidence" value="ECO:0007669"/>
    <property type="project" value="InterPro"/>
</dbReference>
<dbReference type="GO" id="GO:0000922">
    <property type="term" value="C:spindle pole"/>
    <property type="evidence" value="ECO:0007669"/>
    <property type="project" value="InterPro"/>
</dbReference>
<comment type="similarity">
    <text evidence="1 5">Belongs to the TUBGCP family.</text>
</comment>
<dbReference type="AlphaFoldDB" id="A0A9P1GU92"/>
<dbReference type="PANTHER" id="PTHR19302:SF33">
    <property type="entry name" value="GAMMA-TUBULIN COMPLEX COMPONENT 5"/>
    <property type="match status" value="1"/>
</dbReference>
<evidence type="ECO:0000256" key="3">
    <source>
        <dbReference type="ARBA" id="ARBA00022701"/>
    </source>
</evidence>
<keyword evidence="3 5" id="KW-0493">Microtubule</keyword>
<proteinExistence type="inferred from homology"/>
<dbReference type="Gene3D" id="1.20.120.1900">
    <property type="entry name" value="Gamma-tubulin complex, C-terminal domain"/>
    <property type="match status" value="1"/>
</dbReference>
<evidence type="ECO:0000256" key="6">
    <source>
        <dbReference type="SAM" id="MobiDB-lite"/>
    </source>
</evidence>
<keyword evidence="2 5" id="KW-0963">Cytoplasm</keyword>
<sequence length="722" mass="82670">MFTRRSQTAQFTSYRERALRRLRNHGFLRTNQFEVEKTLNGLEETFRVHHREALADALRDGLDRLDPVPEKWRPDFLHLLLELSDRPLQNTSLDDLDALRQPAPEDGPQLRWEDIAKEDGWDDDPDLWASLQYDDSGSDIEQGYLSDTASDSHSSRSNQSEAEAPARVATDYITESRDDTTLEELQRAQEWRAYATTQPSTSQSPKPTVPELQVVREVLSMLRGQRTTMFSKDYEPNLVFQLANVSSDAPNLFECFRYYLRPMRLWMREGELIPGDKIFFVSESATHVPLNQVWKGQFRLRQTSDGALIVILKHLGKYTPVREDLGGENEPAFDFDSVISSASDLAPFTELFNDVFERWVRSKHQATAINLKRVLLESCGLSTDLEVLQQLYFMSDGSLAEVFSTSLFKKLDVLSAGCRDRYTLTSLAQEVYSPSIPHHRLSVAITQQGHGIPTSAARDFVRKLLPTISLSYNVRWPVQMILAEESISRYKAVYTLLLQLRRATYMLKKHRILANDTTDGDNWDDRSAYYLVRAKLLWFCNTFHSYLTTLVLAPNCAKLRLDLESSHDVDSMIEVHLAFTKQVMDECCLGSKLAPIREAILDLVDLTIQLEKAYVLNARRENEEMQEISRLSFITSPLVPQCEPHLRDDEAARAYPPDHYEIKTFRETVLTLHSAFDKHLRFVTEGLRAVARATGHSAGVKWDILAEMLESGTMGTRFQGWA</sequence>
<protein>
    <recommendedName>
        <fullName evidence="5">Spindle pole body component</fullName>
    </recommendedName>
</protein>
<feature type="domain" description="Gamma tubulin complex component C-terminal" evidence="7">
    <location>
        <begin position="382"/>
        <end position="691"/>
    </location>
</feature>
<dbReference type="InterPro" id="IPR032797">
    <property type="entry name" value="Mod21_N"/>
</dbReference>